<sequence>MTAPLCRTARGNEIALMLDWAAAEGWNPGLEDAAAFVAADPEGFFVAEVAGEVVAAISVVHHGTDHAFLGLYLCRPDHRGRGIGYALWQHALDHAGDRSVGLDGVAAQQANYARSGFIRTGATTRYEGRLTGTPSDLVRPMIAADAAAVAELDRQANGYARPAFLTAWTAPQPTRRSWVLEETALHGVVTARRCRDGVKIGPVIAPDADAALVLIRAALAQMPEEPVIIDLPEASHDLADALTALGFEATFATARMWRGPAPQAGPTLQAIATMELG</sequence>
<reference evidence="2 3" key="1">
    <citation type="journal article" date="2015" name="Antonie Van Leeuwenhoek">
        <title>Pseudooceanicola atlanticus gen. nov. sp. nov., isolated from surface seawater of the Atlantic Ocean and reclassification of Oceanicola batsensis, Oceanicola marinus, Oceanicola nitratireducens, Oceanicola nanhaiensis, Oceanicola antarcticus and Oceanicola flagellatus, as Pseudooceanicola batsensis comb. nov., Pseudooceanicola marinus comb. nov., Pseudooceanicola nitratireducens comb. nov., Pseudooceanicola nanhaiensis comb. nov., Pseudooceanicola antarcticus comb. nov., and Pseudooceanicola flagellatus comb. nov.</title>
        <authorList>
            <person name="Lai Q."/>
            <person name="Li G."/>
            <person name="Liu X."/>
            <person name="Du Y."/>
            <person name="Sun F."/>
            <person name="Shao Z."/>
        </authorList>
    </citation>
    <scope>NUCLEOTIDE SEQUENCE [LARGE SCALE GENOMIC DNA]</scope>
    <source>
        <strain evidence="2 3">22II-s11g</strain>
    </source>
</reference>
<dbReference type="EMBL" id="AQQX01000004">
    <property type="protein sequence ID" value="KGM48297.1"/>
    <property type="molecule type" value="Genomic_DNA"/>
</dbReference>
<dbReference type="Gene3D" id="3.40.630.30">
    <property type="match status" value="1"/>
</dbReference>
<keyword evidence="2" id="KW-0808">Transferase</keyword>
<dbReference type="Proteomes" id="UP000030004">
    <property type="component" value="Unassembled WGS sequence"/>
</dbReference>
<organism evidence="2 3">
    <name type="scientific">Pseudooceanicola atlanticus</name>
    <dbReference type="NCBI Taxonomy" id="1461694"/>
    <lineage>
        <taxon>Bacteria</taxon>
        <taxon>Pseudomonadati</taxon>
        <taxon>Pseudomonadota</taxon>
        <taxon>Alphaproteobacteria</taxon>
        <taxon>Rhodobacterales</taxon>
        <taxon>Paracoccaceae</taxon>
        <taxon>Pseudooceanicola</taxon>
    </lineage>
</organism>
<feature type="domain" description="N-acetyltransferase" evidence="1">
    <location>
        <begin position="4"/>
        <end position="140"/>
    </location>
</feature>
<dbReference type="SUPFAM" id="SSF55729">
    <property type="entry name" value="Acyl-CoA N-acyltransferases (Nat)"/>
    <property type="match status" value="1"/>
</dbReference>
<dbReference type="RefSeq" id="WP_043748912.1">
    <property type="nucleotide sequence ID" value="NZ_AQQX01000004.1"/>
</dbReference>
<comment type="caution">
    <text evidence="2">The sequence shown here is derived from an EMBL/GenBank/DDBJ whole genome shotgun (WGS) entry which is preliminary data.</text>
</comment>
<dbReference type="Pfam" id="PF00583">
    <property type="entry name" value="Acetyltransf_1"/>
    <property type="match status" value="1"/>
</dbReference>
<dbReference type="GO" id="GO:0016747">
    <property type="term" value="F:acyltransferase activity, transferring groups other than amino-acyl groups"/>
    <property type="evidence" value="ECO:0007669"/>
    <property type="project" value="InterPro"/>
</dbReference>
<dbReference type="InterPro" id="IPR052729">
    <property type="entry name" value="Acyl/Acetyltrans_Enzymes"/>
</dbReference>
<dbReference type="Gene3D" id="3.40.630.90">
    <property type="match status" value="1"/>
</dbReference>
<dbReference type="OrthoDB" id="20916at2"/>
<keyword evidence="3" id="KW-1185">Reference proteome</keyword>
<gene>
    <name evidence="2" type="ORF">ATO9_11655</name>
</gene>
<dbReference type="CDD" id="cd04301">
    <property type="entry name" value="NAT_SF"/>
    <property type="match status" value="1"/>
</dbReference>
<dbReference type="InterPro" id="IPR016181">
    <property type="entry name" value="Acyl_CoA_acyltransferase"/>
</dbReference>
<protein>
    <submittedName>
        <fullName evidence="2">Acetyltransferase</fullName>
    </submittedName>
</protein>
<name>A0A0A0EGI0_9RHOB</name>
<accession>A0A0A0EGI0</accession>
<evidence type="ECO:0000313" key="2">
    <source>
        <dbReference type="EMBL" id="KGM48297.1"/>
    </source>
</evidence>
<dbReference type="InterPro" id="IPR041496">
    <property type="entry name" value="YitH/HolE_GNAT"/>
</dbReference>
<dbReference type="PANTHER" id="PTHR47237">
    <property type="entry name" value="SLL0310 PROTEIN"/>
    <property type="match status" value="1"/>
</dbReference>
<evidence type="ECO:0000259" key="1">
    <source>
        <dbReference type="PROSITE" id="PS51186"/>
    </source>
</evidence>
<dbReference type="InterPro" id="IPR000182">
    <property type="entry name" value="GNAT_dom"/>
</dbReference>
<dbReference type="AlphaFoldDB" id="A0A0A0EGI0"/>
<dbReference type="eggNOG" id="COG0454">
    <property type="taxonomic scope" value="Bacteria"/>
</dbReference>
<dbReference type="PANTHER" id="PTHR47237:SF1">
    <property type="entry name" value="SLL0310 PROTEIN"/>
    <property type="match status" value="1"/>
</dbReference>
<evidence type="ECO:0000313" key="3">
    <source>
        <dbReference type="Proteomes" id="UP000030004"/>
    </source>
</evidence>
<dbReference type="PROSITE" id="PS51186">
    <property type="entry name" value="GNAT"/>
    <property type="match status" value="1"/>
</dbReference>
<dbReference type="STRING" id="1461694.ATO9_11655"/>
<proteinExistence type="predicted"/>
<dbReference type="Pfam" id="PF18014">
    <property type="entry name" value="Acetyltransf_18"/>
    <property type="match status" value="1"/>
</dbReference>